<name>A0A915HKP0_ROMCU</name>
<organism evidence="2 3">
    <name type="scientific">Romanomermis culicivorax</name>
    <name type="common">Nematode worm</name>
    <dbReference type="NCBI Taxonomy" id="13658"/>
    <lineage>
        <taxon>Eukaryota</taxon>
        <taxon>Metazoa</taxon>
        <taxon>Ecdysozoa</taxon>
        <taxon>Nematoda</taxon>
        <taxon>Enoplea</taxon>
        <taxon>Dorylaimia</taxon>
        <taxon>Mermithida</taxon>
        <taxon>Mermithoidea</taxon>
        <taxon>Mermithidae</taxon>
        <taxon>Romanomermis</taxon>
    </lineage>
</organism>
<dbReference type="WBParaSite" id="nRc.2.0.1.t02234-RA">
    <property type="protein sequence ID" value="nRc.2.0.1.t02234-RA"/>
    <property type="gene ID" value="nRc.2.0.1.g02234"/>
</dbReference>
<evidence type="ECO:0000313" key="2">
    <source>
        <dbReference type="Proteomes" id="UP000887565"/>
    </source>
</evidence>
<proteinExistence type="predicted"/>
<sequence length="94" mass="10694">MHNREHQCKPEVVHTVDEESEQTGKNIVKDQKAGNRRKNSRLKNATSTPPTKGRAEDEKIDNNSSFELKSKDNSRSSSFSPIDRIQILKYVLIG</sequence>
<reference evidence="3" key="1">
    <citation type="submission" date="2022-11" db="UniProtKB">
        <authorList>
            <consortium name="WormBaseParasite"/>
        </authorList>
    </citation>
    <scope>IDENTIFICATION</scope>
</reference>
<evidence type="ECO:0000256" key="1">
    <source>
        <dbReference type="SAM" id="MobiDB-lite"/>
    </source>
</evidence>
<feature type="compositionally biased region" description="Basic and acidic residues" evidence="1">
    <location>
        <begin position="1"/>
        <end position="17"/>
    </location>
</feature>
<keyword evidence="2" id="KW-1185">Reference proteome</keyword>
<dbReference type="Proteomes" id="UP000887565">
    <property type="component" value="Unplaced"/>
</dbReference>
<protein>
    <submittedName>
        <fullName evidence="3">Uncharacterized protein</fullName>
    </submittedName>
</protein>
<feature type="region of interest" description="Disordered" evidence="1">
    <location>
        <begin position="1"/>
        <end position="80"/>
    </location>
</feature>
<dbReference type="AlphaFoldDB" id="A0A915HKP0"/>
<accession>A0A915HKP0</accession>
<evidence type="ECO:0000313" key="3">
    <source>
        <dbReference type="WBParaSite" id="nRc.2.0.1.t02234-RA"/>
    </source>
</evidence>